<name>A0ABT9GMR7_9GAMM</name>
<dbReference type="RefSeq" id="WP_305944407.1">
    <property type="nucleotide sequence ID" value="NZ_JAUZVY010000001.1"/>
</dbReference>
<reference evidence="2 3" key="1">
    <citation type="submission" date="2023-08" db="EMBL/GenBank/DDBJ databases">
        <authorList>
            <person name="Joshi A."/>
            <person name="Thite S."/>
        </authorList>
    </citation>
    <scope>NUCLEOTIDE SEQUENCE [LARGE SCALE GENOMIC DNA]</scope>
    <source>
        <strain evidence="2 3">1E1</strain>
    </source>
</reference>
<protein>
    <submittedName>
        <fullName evidence="2">Type II toxin-antitoxin system HicB family antitoxin</fullName>
    </submittedName>
</protein>
<evidence type="ECO:0000313" key="3">
    <source>
        <dbReference type="Proteomes" id="UP001236258"/>
    </source>
</evidence>
<sequence length="146" mass="16146">MYFSVGIETPKSEAEAYGLVVPALCSEKFSCFSAADTEDQIAPMATEAIQLVLESMQEDGTATDGLRDLGALTYQKQADYAYCDAWLMLHVDITAFEGKPKRINISIPDTLISRIDHKVKAAPDRYRDRSHFLATAARHELETAGK</sequence>
<dbReference type="InterPro" id="IPR031807">
    <property type="entry name" value="HicB-like"/>
</dbReference>
<dbReference type="InterPro" id="IPR035069">
    <property type="entry name" value="TTHA1013/TTHA0281-like"/>
</dbReference>
<accession>A0ABT9GMR7</accession>
<organism evidence="2 3">
    <name type="scientific">Alkalimonas delamerensis</name>
    <dbReference type="NCBI Taxonomy" id="265981"/>
    <lineage>
        <taxon>Bacteria</taxon>
        <taxon>Pseudomonadati</taxon>
        <taxon>Pseudomonadota</taxon>
        <taxon>Gammaproteobacteria</taxon>
        <taxon>Alkalimonas</taxon>
    </lineage>
</organism>
<dbReference type="Proteomes" id="UP001236258">
    <property type="component" value="Unassembled WGS sequence"/>
</dbReference>
<dbReference type="Pfam" id="PF15919">
    <property type="entry name" value="HicB_lk_antitox"/>
    <property type="match status" value="1"/>
</dbReference>
<keyword evidence="3" id="KW-1185">Reference proteome</keyword>
<dbReference type="SUPFAM" id="SSF143100">
    <property type="entry name" value="TTHA1013/TTHA0281-like"/>
    <property type="match status" value="1"/>
</dbReference>
<comment type="caution">
    <text evidence="2">The sequence shown here is derived from an EMBL/GenBank/DDBJ whole genome shotgun (WGS) entry which is preliminary data.</text>
</comment>
<dbReference type="EMBL" id="JAUZVY010000001">
    <property type="protein sequence ID" value="MDP4528273.1"/>
    <property type="molecule type" value="Genomic_DNA"/>
</dbReference>
<feature type="domain" description="HicB-like antitoxin of toxin-antitoxin system" evidence="1">
    <location>
        <begin position="5"/>
        <end position="137"/>
    </location>
</feature>
<dbReference type="Gene3D" id="3.30.160.250">
    <property type="match status" value="1"/>
</dbReference>
<proteinExistence type="predicted"/>
<gene>
    <name evidence="2" type="ORF">Q3O59_04415</name>
</gene>
<dbReference type="CDD" id="cd22231">
    <property type="entry name" value="RHH_NikR_HicB-like"/>
    <property type="match status" value="1"/>
</dbReference>
<evidence type="ECO:0000313" key="2">
    <source>
        <dbReference type="EMBL" id="MDP4528273.1"/>
    </source>
</evidence>
<evidence type="ECO:0000259" key="1">
    <source>
        <dbReference type="Pfam" id="PF15919"/>
    </source>
</evidence>